<keyword evidence="10" id="KW-1185">Reference proteome</keyword>
<keyword evidence="3" id="KW-0547">Nucleotide-binding</keyword>
<dbReference type="EMBL" id="CP039691">
    <property type="protein sequence ID" value="QCI97915.1"/>
    <property type="molecule type" value="Genomic_DNA"/>
</dbReference>
<evidence type="ECO:0000256" key="4">
    <source>
        <dbReference type="ARBA" id="ARBA00022777"/>
    </source>
</evidence>
<evidence type="ECO:0000313" key="7">
    <source>
        <dbReference type="EMBL" id="QCI97915.1"/>
    </source>
</evidence>
<sequence>MKHVLSIQSHVAFGYVGNRAATFPLQRLGHEVTVINTVQFSNHTGYGKWTGDVFSAKHIDDLINGLSDLGVLEQIDGLLTGYLGDPEVGNAILALRDRLPAGVRWLCDPVMGDVGRGFFVRPGIPEFFKDKALPRADIITPNQFELEYLTGRQIASLEDARNACRAAHEMGPDIVLLTSLIHENTRNEEIQMLASSKSGEQFLVTTPRLPLDPAPNGAGDCTSALFLGHILAGETLGNALSKTASSIFALFQETLAVGRRELHIIAAQDHFVKPAPKDVVKL</sequence>
<keyword evidence="2 7" id="KW-0808">Transferase</keyword>
<feature type="domain" description="Pyridoxamine kinase/Phosphomethylpyrimidine kinase" evidence="6">
    <location>
        <begin position="75"/>
        <end position="260"/>
    </location>
</feature>
<dbReference type="OrthoDB" id="9800808at2"/>
<gene>
    <name evidence="7" type="primary">pdxY</name>
    <name evidence="7" type="ORF">CFBP5473_08290</name>
    <name evidence="8" type="ORF">J5285_11410</name>
</gene>
<dbReference type="CDD" id="cd01173">
    <property type="entry name" value="pyridoxal_pyridoxamine_kinase"/>
    <property type="match status" value="1"/>
</dbReference>
<dbReference type="NCBIfam" id="NF004398">
    <property type="entry name" value="PRK05756.1"/>
    <property type="match status" value="1"/>
</dbReference>
<dbReference type="GO" id="GO:0005524">
    <property type="term" value="F:ATP binding"/>
    <property type="evidence" value="ECO:0007669"/>
    <property type="project" value="UniProtKB-KW"/>
</dbReference>
<keyword evidence="4 7" id="KW-0418">Kinase</keyword>
<dbReference type="EC" id="2.7.1.35" evidence="1"/>
<dbReference type="InterPro" id="IPR029056">
    <property type="entry name" value="Ribokinase-like"/>
</dbReference>
<dbReference type="EMBL" id="CP072167">
    <property type="protein sequence ID" value="QYA06637.1"/>
    <property type="molecule type" value="Genomic_DNA"/>
</dbReference>
<dbReference type="RefSeq" id="WP_027673139.1">
    <property type="nucleotide sequence ID" value="NZ_CP039691.1"/>
</dbReference>
<reference evidence="8 10" key="2">
    <citation type="submission" date="2021-03" db="EMBL/GenBank/DDBJ databases">
        <title>Rapid diversification of plasmids in a genus of pathogenic and nitrogen fixing bacteria.</title>
        <authorList>
            <person name="Weisberg A.J."/>
            <person name="Miller M."/>
            <person name="Ream W."/>
            <person name="Grunwald N.J."/>
            <person name="Chang J.H."/>
        </authorList>
    </citation>
    <scope>NUCLEOTIDE SEQUENCE [LARGE SCALE GENOMIC DNA]</scope>
    <source>
        <strain evidence="8 10">AF3.44</strain>
    </source>
</reference>
<dbReference type="GO" id="GO:0005829">
    <property type="term" value="C:cytosol"/>
    <property type="evidence" value="ECO:0007669"/>
    <property type="project" value="TreeGrafter"/>
</dbReference>
<evidence type="ECO:0000256" key="1">
    <source>
        <dbReference type="ARBA" id="ARBA00012104"/>
    </source>
</evidence>
<dbReference type="Gene3D" id="3.40.1190.20">
    <property type="match status" value="1"/>
</dbReference>
<dbReference type="Proteomes" id="UP000298545">
    <property type="component" value="Chromosome circular"/>
</dbReference>
<evidence type="ECO:0000256" key="5">
    <source>
        <dbReference type="ARBA" id="ARBA00022840"/>
    </source>
</evidence>
<dbReference type="KEGG" id="alf:CFBP5473_08290"/>
<accession>A0A4D7DM81</accession>
<dbReference type="PANTHER" id="PTHR10534">
    <property type="entry name" value="PYRIDOXAL KINASE"/>
    <property type="match status" value="1"/>
</dbReference>
<keyword evidence="5" id="KW-0067">ATP-binding</keyword>
<name>A0A4D7DM81_9HYPH</name>
<protein>
    <recommendedName>
        <fullName evidence="1">pyridoxal kinase</fullName>
        <ecNumber evidence="1">2.7.1.35</ecNumber>
    </recommendedName>
</protein>
<proteinExistence type="predicted"/>
<dbReference type="GO" id="GO:0008478">
    <property type="term" value="F:pyridoxal kinase activity"/>
    <property type="evidence" value="ECO:0007669"/>
    <property type="project" value="UniProtKB-EC"/>
</dbReference>
<dbReference type="SUPFAM" id="SSF53613">
    <property type="entry name" value="Ribokinase-like"/>
    <property type="match status" value="1"/>
</dbReference>
<dbReference type="Proteomes" id="UP000826513">
    <property type="component" value="Chromosome 1"/>
</dbReference>
<dbReference type="InterPro" id="IPR013749">
    <property type="entry name" value="PM/HMP-P_kinase-1"/>
</dbReference>
<dbReference type="STRING" id="1367849.GCA_000518585_00225"/>
<dbReference type="NCBIfam" id="TIGR00687">
    <property type="entry name" value="pyridox_kin"/>
    <property type="match status" value="1"/>
</dbReference>
<evidence type="ECO:0000313" key="9">
    <source>
        <dbReference type="Proteomes" id="UP000298545"/>
    </source>
</evidence>
<dbReference type="Pfam" id="PF08543">
    <property type="entry name" value="Phos_pyr_kin"/>
    <property type="match status" value="1"/>
</dbReference>
<dbReference type="AlphaFoldDB" id="A0A4D7DM81"/>
<reference evidence="7 9" key="1">
    <citation type="submission" date="2019-04" db="EMBL/GenBank/DDBJ databases">
        <title>Complete genome sequence of Agrobacterium larrymoorei CFBP5473.</title>
        <authorList>
            <person name="Haryono M."/>
            <person name="Chou L."/>
            <person name="Lin Y.-C."/>
            <person name="Lai E.-M."/>
            <person name="Kuo C.-H."/>
        </authorList>
    </citation>
    <scope>NUCLEOTIDE SEQUENCE [LARGE SCALE GENOMIC DNA]</scope>
    <source>
        <strain evidence="7 9">CFBP5473</strain>
    </source>
</reference>
<evidence type="ECO:0000313" key="8">
    <source>
        <dbReference type="EMBL" id="QYA06637.1"/>
    </source>
</evidence>
<evidence type="ECO:0000256" key="2">
    <source>
        <dbReference type="ARBA" id="ARBA00022679"/>
    </source>
</evidence>
<dbReference type="PANTHER" id="PTHR10534:SF2">
    <property type="entry name" value="PYRIDOXAL KINASE"/>
    <property type="match status" value="1"/>
</dbReference>
<organism evidence="7 9">
    <name type="scientific">Agrobacterium larrymoorei</name>
    <dbReference type="NCBI Taxonomy" id="160699"/>
    <lineage>
        <taxon>Bacteria</taxon>
        <taxon>Pseudomonadati</taxon>
        <taxon>Pseudomonadota</taxon>
        <taxon>Alphaproteobacteria</taxon>
        <taxon>Hyphomicrobiales</taxon>
        <taxon>Rhizobiaceae</taxon>
        <taxon>Rhizobium/Agrobacterium group</taxon>
        <taxon>Agrobacterium</taxon>
    </lineage>
</organism>
<dbReference type="InterPro" id="IPR004625">
    <property type="entry name" value="PyrdxlKinase"/>
</dbReference>
<evidence type="ECO:0000259" key="6">
    <source>
        <dbReference type="Pfam" id="PF08543"/>
    </source>
</evidence>
<dbReference type="GO" id="GO:0009443">
    <property type="term" value="P:pyridoxal 5'-phosphate salvage"/>
    <property type="evidence" value="ECO:0007669"/>
    <property type="project" value="InterPro"/>
</dbReference>
<evidence type="ECO:0000256" key="3">
    <source>
        <dbReference type="ARBA" id="ARBA00022741"/>
    </source>
</evidence>
<evidence type="ECO:0000313" key="10">
    <source>
        <dbReference type="Proteomes" id="UP000826513"/>
    </source>
</evidence>